<organism evidence="2 3">
    <name type="scientific">alpha proteobacterium IMCC14465</name>
    <dbReference type="NCBI Taxonomy" id="1220535"/>
    <lineage>
        <taxon>Bacteria</taxon>
        <taxon>Pseudomonadati</taxon>
        <taxon>Pseudomonadota</taxon>
        <taxon>Alphaproteobacteria</taxon>
        <taxon>PS1 clade</taxon>
    </lineage>
</organism>
<protein>
    <recommendedName>
        <fullName evidence="4">O-antigen polymerase</fullName>
    </recommendedName>
</protein>
<name>J9E2M3_9PROT</name>
<dbReference type="OrthoDB" id="8769805at2"/>
<keyword evidence="1" id="KW-0812">Transmembrane</keyword>
<feature type="transmembrane region" description="Helical" evidence="1">
    <location>
        <begin position="339"/>
        <end position="361"/>
    </location>
</feature>
<feature type="transmembrane region" description="Helical" evidence="1">
    <location>
        <begin position="167"/>
        <end position="191"/>
    </location>
</feature>
<evidence type="ECO:0000313" key="3">
    <source>
        <dbReference type="Proteomes" id="UP000004836"/>
    </source>
</evidence>
<evidence type="ECO:0000313" key="2">
    <source>
        <dbReference type="EMBL" id="EJW22109.1"/>
    </source>
</evidence>
<keyword evidence="1" id="KW-0472">Membrane</keyword>
<comment type="caution">
    <text evidence="2">The sequence shown here is derived from an EMBL/GenBank/DDBJ whole genome shotgun (WGS) entry which is preliminary data.</text>
</comment>
<feature type="transmembrane region" description="Helical" evidence="1">
    <location>
        <begin position="368"/>
        <end position="386"/>
    </location>
</feature>
<feature type="transmembrane region" description="Helical" evidence="1">
    <location>
        <begin position="91"/>
        <end position="107"/>
    </location>
</feature>
<reference evidence="2 3" key="1">
    <citation type="journal article" date="2012" name="J. Bacteriol.">
        <title>Genome Sequence of Strain IMCC14465, Isolated from the East Sea, Belonging to the PS1 Clade of Alphaproteobacteria.</title>
        <authorList>
            <person name="Yang S.J."/>
            <person name="Kang I."/>
            <person name="Cho J.C."/>
        </authorList>
    </citation>
    <scope>NUCLEOTIDE SEQUENCE [LARGE SCALE GENOMIC DNA]</scope>
    <source>
        <strain evidence="2 3">IMCC14465</strain>
    </source>
</reference>
<proteinExistence type="predicted"/>
<feature type="transmembrane region" description="Helical" evidence="1">
    <location>
        <begin position="392"/>
        <end position="410"/>
    </location>
</feature>
<feature type="transmembrane region" description="Helical" evidence="1">
    <location>
        <begin position="40"/>
        <end position="60"/>
    </location>
</feature>
<sequence>MLPALKAILLVFLLRAFYDLIFIIYLTGNWSYLGYTLELSYWKIVFSYVLLPFVALLALAPNYERPSHFFTSLFVLFVLLPYQTVGALGGGYLHHILVPFVCLLILVNTNKLKFRIPLIKQQNPMVLSVLFAFITAYFVFVLSRSGFSEFNLNLYQVYDFRATQKENVQAGIFAYIGNWVGKVLLPIMAVYSLHKKKYIIFSLALLLTFLAFGVANQKTSLLFPFLSIGIYLFLSMQNAGFIRLLMTTLLFLTFSFGAFFLINFDLASSFLVRRSIFAAALNFTHYINYFSQYGYLYWSNTIFSSILEYPYMNLSPGQVIGEYVGNYKNVNSGFMASGYMHAGLVGIILYSILLMLVCAFFDSLADKNNRALITAAAAPLILNIFINSDLVIAMGTHGFLLLMFLSIVLSRSRR</sequence>
<feature type="transmembrane region" description="Helical" evidence="1">
    <location>
        <begin position="244"/>
        <end position="264"/>
    </location>
</feature>
<keyword evidence="3" id="KW-1185">Reference proteome</keyword>
<feature type="transmembrane region" description="Helical" evidence="1">
    <location>
        <begin position="198"/>
        <end position="215"/>
    </location>
</feature>
<feature type="transmembrane region" description="Helical" evidence="1">
    <location>
        <begin position="127"/>
        <end position="147"/>
    </location>
</feature>
<dbReference type="AlphaFoldDB" id="J9E2M3"/>
<keyword evidence="1" id="KW-1133">Transmembrane helix</keyword>
<accession>J9E2M3</accession>
<dbReference type="STRING" id="1220535.IMCC14465_05030"/>
<evidence type="ECO:0000256" key="1">
    <source>
        <dbReference type="SAM" id="Phobius"/>
    </source>
</evidence>
<evidence type="ECO:0008006" key="4">
    <source>
        <dbReference type="Google" id="ProtNLM"/>
    </source>
</evidence>
<gene>
    <name evidence="2" type="ORF">IMCC14465_05030</name>
</gene>
<dbReference type="EMBL" id="ALYF01000002">
    <property type="protein sequence ID" value="EJW22109.1"/>
    <property type="molecule type" value="Genomic_DNA"/>
</dbReference>
<dbReference type="eggNOG" id="ENOG5031A1R">
    <property type="taxonomic scope" value="Bacteria"/>
</dbReference>
<feature type="transmembrane region" description="Helical" evidence="1">
    <location>
        <begin position="67"/>
        <end position="85"/>
    </location>
</feature>
<feature type="transmembrane region" description="Helical" evidence="1">
    <location>
        <begin position="7"/>
        <end position="28"/>
    </location>
</feature>
<dbReference type="Proteomes" id="UP000004836">
    <property type="component" value="Unassembled WGS sequence"/>
</dbReference>